<dbReference type="AlphaFoldDB" id="A0A1X7RBS5"/>
<keyword evidence="3" id="KW-1185">Reference proteome</keyword>
<organism evidence="2 3">
    <name type="scientific">Zymoseptoria tritici (strain ST99CH_3D7)</name>
    <dbReference type="NCBI Taxonomy" id="1276538"/>
    <lineage>
        <taxon>Eukaryota</taxon>
        <taxon>Fungi</taxon>
        <taxon>Dikarya</taxon>
        <taxon>Ascomycota</taxon>
        <taxon>Pezizomycotina</taxon>
        <taxon>Dothideomycetes</taxon>
        <taxon>Dothideomycetidae</taxon>
        <taxon>Mycosphaerellales</taxon>
        <taxon>Mycosphaerellaceae</taxon>
        <taxon>Zymoseptoria</taxon>
    </lineage>
</organism>
<evidence type="ECO:0000256" key="1">
    <source>
        <dbReference type="SAM" id="MobiDB-lite"/>
    </source>
</evidence>
<evidence type="ECO:0000313" key="3">
    <source>
        <dbReference type="Proteomes" id="UP000215127"/>
    </source>
</evidence>
<dbReference type="Proteomes" id="UP000215127">
    <property type="component" value="Chromosome 1"/>
</dbReference>
<reference evidence="2 3" key="1">
    <citation type="submission" date="2016-06" db="EMBL/GenBank/DDBJ databases">
        <authorList>
            <person name="Kjaerup R.B."/>
            <person name="Dalgaard T.S."/>
            <person name="Juul-Madsen H.R."/>
        </authorList>
    </citation>
    <scope>NUCLEOTIDE SEQUENCE [LARGE SCALE GENOMIC DNA]</scope>
</reference>
<feature type="region of interest" description="Disordered" evidence="1">
    <location>
        <begin position="44"/>
        <end position="93"/>
    </location>
</feature>
<feature type="compositionally biased region" description="Low complexity" evidence="1">
    <location>
        <begin position="44"/>
        <end position="65"/>
    </location>
</feature>
<gene>
    <name evidence="2" type="ORF">ZT3D7_G32</name>
</gene>
<protein>
    <submittedName>
        <fullName evidence="2">Uncharacterized protein</fullName>
    </submittedName>
</protein>
<proteinExistence type="predicted"/>
<dbReference type="EMBL" id="LT853692">
    <property type="protein sequence ID" value="SMQ44888.1"/>
    <property type="molecule type" value="Genomic_DNA"/>
</dbReference>
<feature type="compositionally biased region" description="Pro residues" evidence="1">
    <location>
        <begin position="77"/>
        <end position="93"/>
    </location>
</feature>
<name>A0A1X7RBS5_ZYMT9</name>
<sequence length="93" mass="10121">MTTRQTRCLKLELLFLTGRTSSIDQATQHHGRPLRRHLHSIITNHSNNNSNTAAAAMSAAAPNTSRRVKKNGSEPTPAIPSPPPSPPSPPIRR</sequence>
<accession>A0A1X7RBS5</accession>
<evidence type="ECO:0000313" key="2">
    <source>
        <dbReference type="EMBL" id="SMQ44888.1"/>
    </source>
</evidence>